<evidence type="ECO:0000313" key="3">
    <source>
        <dbReference type="Proteomes" id="UP000816034"/>
    </source>
</evidence>
<accession>A0AA88GT03</accession>
<organism evidence="2 3">
    <name type="scientific">Naegleria lovaniensis</name>
    <name type="common">Amoeba</name>
    <dbReference type="NCBI Taxonomy" id="51637"/>
    <lineage>
        <taxon>Eukaryota</taxon>
        <taxon>Discoba</taxon>
        <taxon>Heterolobosea</taxon>
        <taxon>Tetramitia</taxon>
        <taxon>Eutetramitia</taxon>
        <taxon>Vahlkampfiidae</taxon>
        <taxon>Naegleria</taxon>
    </lineage>
</organism>
<evidence type="ECO:0000256" key="1">
    <source>
        <dbReference type="SAM" id="Coils"/>
    </source>
</evidence>
<keyword evidence="3" id="KW-1185">Reference proteome</keyword>
<feature type="coiled-coil region" evidence="1">
    <location>
        <begin position="119"/>
        <end position="149"/>
    </location>
</feature>
<dbReference type="EMBL" id="PYSW02000016">
    <property type="protein sequence ID" value="KAG2386325.1"/>
    <property type="molecule type" value="Genomic_DNA"/>
</dbReference>
<protein>
    <submittedName>
        <fullName evidence="2">Uncharacterized protein</fullName>
    </submittedName>
</protein>
<gene>
    <name evidence="2" type="ORF">C9374_002771</name>
</gene>
<reference evidence="2 3" key="1">
    <citation type="journal article" date="2018" name="BMC Genomics">
        <title>The genome of Naegleria lovaniensis, the basis for a comparative approach to unravel pathogenicity factors of the human pathogenic amoeba N. fowleri.</title>
        <authorList>
            <person name="Liechti N."/>
            <person name="Schurch N."/>
            <person name="Bruggmann R."/>
            <person name="Wittwer M."/>
        </authorList>
    </citation>
    <scope>NUCLEOTIDE SEQUENCE [LARGE SCALE GENOMIC DNA]</scope>
    <source>
        <strain evidence="2 3">ATCC 30569</strain>
    </source>
</reference>
<name>A0AA88GT03_NAELO</name>
<proteinExistence type="predicted"/>
<evidence type="ECO:0000313" key="2">
    <source>
        <dbReference type="EMBL" id="KAG2386325.1"/>
    </source>
</evidence>
<dbReference type="GeneID" id="68095226"/>
<dbReference type="AlphaFoldDB" id="A0AA88GT03"/>
<dbReference type="RefSeq" id="XP_044550317.1">
    <property type="nucleotide sequence ID" value="XM_044692225.1"/>
</dbReference>
<sequence>MLLANNSSSSRQVEVPIQGSSNQEALLSFSKPTETTVQFHLRIPDQDHHNSQLYESKIMQDDLGLGAIILDQNNLLVETVDAKESSSKETRQVKLRYGGDKILVFNSVSQDNVFWRQLTQTLLEQVQQLRQDNEEIKKQNIDLMNLIKDGLYKPWKQVGVLKDLETLWTKYSPYEYEYGIKFNTCNVTPVVMQEWNRGKRVFSQYPYSHGDNAVNLHEGRSLFTKDTDDPESKSCWYHRYINSEFKVCCGSNKIFDNWPVFVRRM</sequence>
<comment type="caution">
    <text evidence="2">The sequence shown here is derived from an EMBL/GenBank/DDBJ whole genome shotgun (WGS) entry which is preliminary data.</text>
</comment>
<keyword evidence="1" id="KW-0175">Coiled coil</keyword>
<dbReference type="Proteomes" id="UP000816034">
    <property type="component" value="Unassembled WGS sequence"/>
</dbReference>